<gene>
    <name evidence="3" type="ORF">KQI88_08915</name>
</gene>
<feature type="transmembrane region" description="Helical" evidence="1">
    <location>
        <begin position="7"/>
        <end position="29"/>
    </location>
</feature>
<comment type="caution">
    <text evidence="3">The sequence shown here is derived from an EMBL/GenBank/DDBJ whole genome shotgun (WGS) entry which is preliminary data.</text>
</comment>
<keyword evidence="4" id="KW-1185">Reference proteome</keyword>
<organism evidence="3 4">
    <name type="scientific">Alkaliphilus flagellatus</name>
    <dbReference type="NCBI Taxonomy" id="2841507"/>
    <lineage>
        <taxon>Bacteria</taxon>
        <taxon>Bacillati</taxon>
        <taxon>Bacillota</taxon>
        <taxon>Clostridia</taxon>
        <taxon>Peptostreptococcales</taxon>
        <taxon>Natronincolaceae</taxon>
        <taxon>Alkaliphilus</taxon>
    </lineage>
</organism>
<evidence type="ECO:0000259" key="2">
    <source>
        <dbReference type="Pfam" id="PF04892"/>
    </source>
</evidence>
<feature type="domain" description="VanZ-like" evidence="2">
    <location>
        <begin position="14"/>
        <end position="147"/>
    </location>
</feature>
<dbReference type="PANTHER" id="PTHR28008:SF1">
    <property type="entry name" value="DOMAIN PROTEIN, PUTATIVE (AFU_ORTHOLOGUE AFUA_3G10980)-RELATED"/>
    <property type="match status" value="1"/>
</dbReference>
<dbReference type="NCBIfam" id="NF037970">
    <property type="entry name" value="vanZ_1"/>
    <property type="match status" value="1"/>
</dbReference>
<feature type="transmembrane region" description="Helical" evidence="1">
    <location>
        <begin position="131"/>
        <end position="151"/>
    </location>
</feature>
<feature type="transmembrane region" description="Helical" evidence="1">
    <location>
        <begin position="95"/>
        <end position="111"/>
    </location>
</feature>
<proteinExistence type="predicted"/>
<keyword evidence="1" id="KW-1133">Transmembrane helix</keyword>
<name>A0ABS6G241_9FIRM</name>
<protein>
    <submittedName>
        <fullName evidence="3">VanZ family protein</fullName>
    </submittedName>
</protein>
<dbReference type="InterPro" id="IPR006976">
    <property type="entry name" value="VanZ-like"/>
</dbReference>
<feature type="transmembrane region" description="Helical" evidence="1">
    <location>
        <begin position="72"/>
        <end position="88"/>
    </location>
</feature>
<dbReference type="Proteomes" id="UP000779508">
    <property type="component" value="Unassembled WGS sequence"/>
</dbReference>
<sequence>MLKNKGQIINVISWTALIFWLVLIFYLSAQPVHQSNGLSKKVTEVIIEKVEIIAPYSNFNISRMNHLVRKNAHFFAYLILGILVMNVLRRSGMKINKGVILSLSFCILYAMSDEFHQLFVPGRGAQVKDVLLDSAGAVVGIGIYLVVKFIVNKAQIRNKSHA</sequence>
<evidence type="ECO:0000256" key="1">
    <source>
        <dbReference type="SAM" id="Phobius"/>
    </source>
</evidence>
<dbReference type="PIRSF" id="PIRSF019083">
    <property type="entry name" value="UCP019083_VanZ"/>
    <property type="match status" value="1"/>
</dbReference>
<dbReference type="RefSeq" id="WP_216416378.1">
    <property type="nucleotide sequence ID" value="NZ_JAHLQK010000003.1"/>
</dbReference>
<dbReference type="Pfam" id="PF04892">
    <property type="entry name" value="VanZ"/>
    <property type="match status" value="1"/>
</dbReference>
<reference evidence="3 4" key="1">
    <citation type="submission" date="2021-06" db="EMBL/GenBank/DDBJ databases">
        <authorList>
            <person name="Sun Q."/>
            <person name="Li D."/>
        </authorList>
    </citation>
    <scope>NUCLEOTIDE SEQUENCE [LARGE SCALE GENOMIC DNA]</scope>
    <source>
        <strain evidence="3 4">MSJ-5</strain>
    </source>
</reference>
<dbReference type="InterPro" id="IPR016747">
    <property type="entry name" value="Phosphotransbutyrylase"/>
</dbReference>
<dbReference type="EMBL" id="JAHLQK010000003">
    <property type="protein sequence ID" value="MBU5676536.1"/>
    <property type="molecule type" value="Genomic_DNA"/>
</dbReference>
<evidence type="ECO:0000313" key="3">
    <source>
        <dbReference type="EMBL" id="MBU5676536.1"/>
    </source>
</evidence>
<keyword evidence="1" id="KW-0812">Transmembrane</keyword>
<evidence type="ECO:0000313" key="4">
    <source>
        <dbReference type="Proteomes" id="UP000779508"/>
    </source>
</evidence>
<keyword evidence="1" id="KW-0472">Membrane</keyword>
<accession>A0ABS6G241</accession>
<dbReference type="PANTHER" id="PTHR28008">
    <property type="entry name" value="DOMAIN PROTEIN, PUTATIVE (AFU_ORTHOLOGUE AFUA_3G10980)-RELATED"/>
    <property type="match status" value="1"/>
</dbReference>